<dbReference type="EMBL" id="VOIH02000007">
    <property type="protein sequence ID" value="KAF3441150.1"/>
    <property type="molecule type" value="Genomic_DNA"/>
</dbReference>
<dbReference type="OrthoDB" id="1750920at2759"/>
<evidence type="ECO:0000313" key="2">
    <source>
        <dbReference type="EMBL" id="KAF3441150.1"/>
    </source>
</evidence>
<keyword evidence="3" id="KW-1185">Reference proteome</keyword>
<proteinExistence type="predicted"/>
<name>A0A8K0E891_9ROSA</name>
<organism evidence="2 3">
    <name type="scientific">Rhamnella rubrinervis</name>
    <dbReference type="NCBI Taxonomy" id="2594499"/>
    <lineage>
        <taxon>Eukaryota</taxon>
        <taxon>Viridiplantae</taxon>
        <taxon>Streptophyta</taxon>
        <taxon>Embryophyta</taxon>
        <taxon>Tracheophyta</taxon>
        <taxon>Spermatophyta</taxon>
        <taxon>Magnoliopsida</taxon>
        <taxon>eudicotyledons</taxon>
        <taxon>Gunneridae</taxon>
        <taxon>Pentapetalae</taxon>
        <taxon>rosids</taxon>
        <taxon>fabids</taxon>
        <taxon>Rosales</taxon>
        <taxon>Rhamnaceae</taxon>
        <taxon>rhamnoid group</taxon>
        <taxon>Rhamneae</taxon>
        <taxon>Rhamnella</taxon>
    </lineage>
</organism>
<dbReference type="AlphaFoldDB" id="A0A8K0E891"/>
<feature type="coiled-coil region" evidence="1">
    <location>
        <begin position="231"/>
        <end position="258"/>
    </location>
</feature>
<reference evidence="2" key="1">
    <citation type="submission" date="2020-03" db="EMBL/GenBank/DDBJ databases">
        <title>A high-quality chromosome-level genome assembly of a woody plant with both climbing and erect habits, Rhamnella rubrinervis.</title>
        <authorList>
            <person name="Lu Z."/>
            <person name="Yang Y."/>
            <person name="Zhu X."/>
            <person name="Sun Y."/>
        </authorList>
    </citation>
    <scope>NUCLEOTIDE SEQUENCE</scope>
    <source>
        <strain evidence="2">BYM</strain>
        <tissue evidence="2">Leaf</tissue>
    </source>
</reference>
<evidence type="ECO:0000313" key="3">
    <source>
        <dbReference type="Proteomes" id="UP000796880"/>
    </source>
</evidence>
<comment type="caution">
    <text evidence="2">The sequence shown here is derived from an EMBL/GenBank/DDBJ whole genome shotgun (WGS) entry which is preliminary data.</text>
</comment>
<protein>
    <submittedName>
        <fullName evidence="2">Uncharacterized protein</fullName>
    </submittedName>
</protein>
<dbReference type="Proteomes" id="UP000796880">
    <property type="component" value="Unassembled WGS sequence"/>
</dbReference>
<sequence length="265" mass="30347">MVLNYFNIAPRQLISNGWRYLLGLIVLSKRCGRLIDMPTFLHFFYPKSSEEGIYAFYPRRQIRLLDDAPTSDKGWKERYFFINREGLFDPVGTSDSGIHFAYVEKVGYWPSEQGDHETNPQHPQAEPIPEGIPLLILEVPYTHILEGCISKVKGKAPQTPKACLRLEDSASVCSELDQMMEVMDSLMTRHDRVIFKGMMFEDISHEAEQCALKDCRHLSKVDNAWKNATALNNLAATNKKLEEEVQHLKQIAADTISKTEQLEKN</sequence>
<evidence type="ECO:0000256" key="1">
    <source>
        <dbReference type="SAM" id="Coils"/>
    </source>
</evidence>
<accession>A0A8K0E891</accession>
<keyword evidence="1" id="KW-0175">Coiled coil</keyword>
<gene>
    <name evidence="2" type="ORF">FNV43_RR15061</name>
</gene>